<reference evidence="1" key="1">
    <citation type="journal article" date="2012" name="Nature">
        <title>The oyster genome reveals stress adaptation and complexity of shell formation.</title>
        <authorList>
            <person name="Zhang G."/>
            <person name="Fang X."/>
            <person name="Guo X."/>
            <person name="Li L."/>
            <person name="Luo R."/>
            <person name="Xu F."/>
            <person name="Yang P."/>
            <person name="Zhang L."/>
            <person name="Wang X."/>
            <person name="Qi H."/>
            <person name="Xiong Z."/>
            <person name="Que H."/>
            <person name="Xie Y."/>
            <person name="Holland P.W."/>
            <person name="Paps J."/>
            <person name="Zhu Y."/>
            <person name="Wu F."/>
            <person name="Chen Y."/>
            <person name="Wang J."/>
            <person name="Peng C."/>
            <person name="Meng J."/>
            <person name="Yang L."/>
            <person name="Liu J."/>
            <person name="Wen B."/>
            <person name="Zhang N."/>
            <person name="Huang Z."/>
            <person name="Zhu Q."/>
            <person name="Feng Y."/>
            <person name="Mount A."/>
            <person name="Hedgecock D."/>
            <person name="Xu Z."/>
            <person name="Liu Y."/>
            <person name="Domazet-Loso T."/>
            <person name="Du Y."/>
            <person name="Sun X."/>
            <person name="Zhang S."/>
            <person name="Liu B."/>
            <person name="Cheng P."/>
            <person name="Jiang X."/>
            <person name="Li J."/>
            <person name="Fan D."/>
            <person name="Wang W."/>
            <person name="Fu W."/>
            <person name="Wang T."/>
            <person name="Wang B."/>
            <person name="Zhang J."/>
            <person name="Peng Z."/>
            <person name="Li Y."/>
            <person name="Li N."/>
            <person name="Wang J."/>
            <person name="Chen M."/>
            <person name="He Y."/>
            <person name="Tan F."/>
            <person name="Song X."/>
            <person name="Zheng Q."/>
            <person name="Huang R."/>
            <person name="Yang H."/>
            <person name="Du X."/>
            <person name="Chen L."/>
            <person name="Yang M."/>
            <person name="Gaffney P.M."/>
            <person name="Wang S."/>
            <person name="Luo L."/>
            <person name="She Z."/>
            <person name="Ming Y."/>
            <person name="Huang W."/>
            <person name="Zhang S."/>
            <person name="Huang B."/>
            <person name="Zhang Y."/>
            <person name="Qu T."/>
            <person name="Ni P."/>
            <person name="Miao G."/>
            <person name="Wang J."/>
            <person name="Wang Q."/>
            <person name="Steinberg C.E."/>
            <person name="Wang H."/>
            <person name="Li N."/>
            <person name="Qian L."/>
            <person name="Zhang G."/>
            <person name="Li Y."/>
            <person name="Yang H."/>
            <person name="Liu X."/>
            <person name="Wang J."/>
            <person name="Yin Y."/>
            <person name="Wang J."/>
        </authorList>
    </citation>
    <scope>NUCLEOTIDE SEQUENCE [LARGE SCALE GENOMIC DNA]</scope>
    <source>
        <strain evidence="1">05x7-T-G4-1.051#20</strain>
    </source>
</reference>
<dbReference type="EMBL" id="JH823218">
    <property type="protein sequence ID" value="EKC41016.1"/>
    <property type="molecule type" value="Genomic_DNA"/>
</dbReference>
<accession>K1S193</accession>
<evidence type="ECO:0000313" key="1">
    <source>
        <dbReference type="EMBL" id="EKC41016.1"/>
    </source>
</evidence>
<proteinExistence type="predicted"/>
<organism evidence="1">
    <name type="scientific">Magallana gigas</name>
    <name type="common">Pacific oyster</name>
    <name type="synonym">Crassostrea gigas</name>
    <dbReference type="NCBI Taxonomy" id="29159"/>
    <lineage>
        <taxon>Eukaryota</taxon>
        <taxon>Metazoa</taxon>
        <taxon>Spiralia</taxon>
        <taxon>Lophotrochozoa</taxon>
        <taxon>Mollusca</taxon>
        <taxon>Bivalvia</taxon>
        <taxon>Autobranchia</taxon>
        <taxon>Pteriomorphia</taxon>
        <taxon>Ostreida</taxon>
        <taxon>Ostreoidea</taxon>
        <taxon>Ostreidae</taxon>
        <taxon>Magallana</taxon>
    </lineage>
</organism>
<name>K1S193_MAGGI</name>
<sequence>MAKLQRVCDRKSMAVVWPSIVFVQLHLGKLPKIPHDLSSNIRHHPTHCILPSLSFHGTAGQSIREIKKVFCVV</sequence>
<dbReference type="InParanoid" id="K1S193"/>
<gene>
    <name evidence="1" type="ORF">CGI_10025320</name>
</gene>
<dbReference type="HOGENOM" id="CLU_2707207_0_0_1"/>
<protein>
    <submittedName>
        <fullName evidence="1">Uncharacterized protein</fullName>
    </submittedName>
</protein>
<dbReference type="AlphaFoldDB" id="K1S193"/>